<evidence type="ECO:0000259" key="1">
    <source>
        <dbReference type="PROSITE" id="PS51934"/>
    </source>
</evidence>
<dbReference type="OrthoDB" id="421951at2759"/>
<organism evidence="2">
    <name type="scientific">Loa loa</name>
    <name type="common">Eye worm</name>
    <name type="synonym">Filaria loa</name>
    <dbReference type="NCBI Taxonomy" id="7209"/>
    <lineage>
        <taxon>Eukaryota</taxon>
        <taxon>Metazoa</taxon>
        <taxon>Ecdysozoa</taxon>
        <taxon>Nematoda</taxon>
        <taxon>Chromadorea</taxon>
        <taxon>Rhabditida</taxon>
        <taxon>Spirurina</taxon>
        <taxon>Spiruromorpha</taxon>
        <taxon>Filarioidea</taxon>
        <taxon>Onchocercidae</taxon>
        <taxon>Loa</taxon>
    </lineage>
</organism>
<gene>
    <name evidence="2" type="ORF">LOAG_07757</name>
</gene>
<dbReference type="FunCoup" id="A0A1S0TV45">
    <property type="interactions" value="2675"/>
</dbReference>
<dbReference type="KEGG" id="loa:LOAG_07757"/>
<evidence type="ECO:0000313" key="2">
    <source>
        <dbReference type="EMBL" id="EFO20733.2"/>
    </source>
</evidence>
<dbReference type="Pfam" id="PF04970">
    <property type="entry name" value="LRAT"/>
    <property type="match status" value="1"/>
</dbReference>
<accession>A0A1S0TV45</accession>
<dbReference type="InParanoid" id="A0A1S0TV45"/>
<dbReference type="GO" id="GO:0035197">
    <property type="term" value="F:siRNA binding"/>
    <property type="evidence" value="ECO:0007669"/>
    <property type="project" value="TreeGrafter"/>
</dbReference>
<dbReference type="CTD" id="9945179"/>
<dbReference type="InterPro" id="IPR053858">
    <property type="entry name" value="Arb2_dom"/>
</dbReference>
<proteinExistence type="predicted"/>
<protein>
    <recommendedName>
        <fullName evidence="1">LRAT domain-containing protein</fullName>
    </recommendedName>
</protein>
<dbReference type="GO" id="GO:0031048">
    <property type="term" value="P:regulatory ncRNA-mediated heterochromatin formation"/>
    <property type="evidence" value="ECO:0007669"/>
    <property type="project" value="TreeGrafter"/>
</dbReference>
<dbReference type="EMBL" id="JH712170">
    <property type="protein sequence ID" value="EFO20733.2"/>
    <property type="molecule type" value="Genomic_DNA"/>
</dbReference>
<dbReference type="InterPro" id="IPR007053">
    <property type="entry name" value="LRAT_dom"/>
</dbReference>
<sequence length="547" mass="62074">MNPLCLQSRAVISPEPEDVEQPSLKALGYHFDNHGVMRDKNEKRYEFIDQKSYEVIGSAVTQEIYRIMENPPYNMERQYLDSTNRTRSAFIFLSRDWYQKENLVILIHGSGFVRAGQWSRRLIMNESLNMGSQLPYLRMCRSRDWGVIVMNTNMNVTDNNPPEPLPGSRTPLEHGITVWEKYIARSKASSIAVVAHSAGGTVIAGIIENYWSKEWMKRLKCVCLTDAVFTLPSVSVMKWLPAIKDWRASQHAEIGLRIDNTAIDVKHPYVIYVSAGTSQHEETSAVAIDDIFRFIDEQSQFYPSVSELLGICYYQLAGSDTNIRVTLISDVSNMLRPGELVTEWMQAERLRSHLEIGDLIEFRRVIGSIKRRIYTHWGVFIGFHDKKAYVAHTGTDFGDFGDNLISGSVECLATIRTKVSCSNQIQIRRDELITVANGDSCRINNSLDKEKRPFPPVIVVDRALLMIGKTDYNLLLNNCEHFAKYCRYGLKESNQATVAKIILVISATYCMTGSLAVSAVAGSLTYTFARLGRDIKQFVPFYPDVLL</sequence>
<dbReference type="GO" id="GO:0005634">
    <property type="term" value="C:nucleus"/>
    <property type="evidence" value="ECO:0007669"/>
    <property type="project" value="TreeGrafter"/>
</dbReference>
<dbReference type="RefSeq" id="XP_020302250.1">
    <property type="nucleotide sequence ID" value="XM_020447531.1"/>
</dbReference>
<dbReference type="GeneID" id="9945179"/>
<dbReference type="PROSITE" id="PS51934">
    <property type="entry name" value="LRAT"/>
    <property type="match status" value="1"/>
</dbReference>
<dbReference type="OMA" id="RIYTHWG"/>
<dbReference type="PANTHER" id="PTHR21357:SF4">
    <property type="entry name" value="FAM172 FAMILY PROTEIN HOMOLOG CG10038"/>
    <property type="match status" value="1"/>
</dbReference>
<reference evidence="2" key="1">
    <citation type="submission" date="2012-04" db="EMBL/GenBank/DDBJ databases">
        <title>The Genome Sequence of Loa loa.</title>
        <authorList>
            <consortium name="The Broad Institute Genome Sequencing Platform"/>
            <consortium name="Broad Institute Genome Sequencing Center for Infectious Disease"/>
            <person name="Nutman T.B."/>
            <person name="Fink D.L."/>
            <person name="Russ C."/>
            <person name="Young S."/>
            <person name="Zeng Q."/>
            <person name="Gargeya S."/>
            <person name="Alvarado L."/>
            <person name="Berlin A."/>
            <person name="Chapman S.B."/>
            <person name="Chen Z."/>
            <person name="Freedman E."/>
            <person name="Gellesch M."/>
            <person name="Goldberg J."/>
            <person name="Griggs A."/>
            <person name="Gujja S."/>
            <person name="Heilman E.R."/>
            <person name="Heiman D."/>
            <person name="Howarth C."/>
            <person name="Mehta T."/>
            <person name="Neiman D."/>
            <person name="Pearson M."/>
            <person name="Roberts A."/>
            <person name="Saif S."/>
            <person name="Shea T."/>
            <person name="Shenoy N."/>
            <person name="Sisk P."/>
            <person name="Stolte C."/>
            <person name="Sykes S."/>
            <person name="White J."/>
            <person name="Yandava C."/>
            <person name="Haas B."/>
            <person name="Henn M.R."/>
            <person name="Nusbaum C."/>
            <person name="Birren B."/>
        </authorList>
    </citation>
    <scope>NUCLEOTIDE SEQUENCE [LARGE SCALE GENOMIC DNA]</scope>
</reference>
<name>A0A1S0TV45_LOALO</name>
<dbReference type="PANTHER" id="PTHR21357">
    <property type="entry name" value="FAM172 FAMILY PROTEIN HOMOLOG CG10038"/>
    <property type="match status" value="1"/>
</dbReference>
<dbReference type="AlphaFoldDB" id="A0A1S0TV45"/>
<dbReference type="Pfam" id="PF22749">
    <property type="entry name" value="Arb2"/>
    <property type="match status" value="1"/>
</dbReference>
<feature type="domain" description="LRAT" evidence="1">
    <location>
        <begin position="366"/>
        <end position="495"/>
    </location>
</feature>
<dbReference type="Gene3D" id="3.90.1720.10">
    <property type="entry name" value="endopeptidase domain like (from Nostoc punctiforme)"/>
    <property type="match status" value="1"/>
</dbReference>
<dbReference type="InterPro" id="IPR048263">
    <property type="entry name" value="Arb2"/>
</dbReference>
<dbReference type="InterPro" id="IPR029058">
    <property type="entry name" value="AB_hydrolase_fold"/>
</dbReference>
<dbReference type="SUPFAM" id="SSF53474">
    <property type="entry name" value="alpha/beta-Hydrolases"/>
    <property type="match status" value="1"/>
</dbReference>